<dbReference type="GO" id="GO:0005634">
    <property type="term" value="C:nucleus"/>
    <property type="evidence" value="ECO:0007669"/>
    <property type="project" value="TreeGrafter"/>
</dbReference>
<dbReference type="GO" id="GO:0006274">
    <property type="term" value="P:DNA replication termination"/>
    <property type="evidence" value="ECO:0007669"/>
    <property type="project" value="TreeGrafter"/>
</dbReference>
<dbReference type="InterPro" id="IPR027799">
    <property type="entry name" value="Rtf2_RING-finger"/>
</dbReference>
<dbReference type="PANTHER" id="PTHR12775:SF0">
    <property type="entry name" value="REPLICATION TERMINATION FACTOR 2"/>
    <property type="match status" value="1"/>
</dbReference>
<reference evidence="3 4" key="1">
    <citation type="journal article" date="2019" name="Sci. Rep.">
        <title>Comparative genomics of chytrid fungi reveal insights into the obligate biotrophic and pathogenic lifestyle of Synchytrium endobioticum.</title>
        <authorList>
            <person name="van de Vossenberg B.T.L.H."/>
            <person name="Warris S."/>
            <person name="Nguyen H.D.T."/>
            <person name="van Gent-Pelzer M.P.E."/>
            <person name="Joly D.L."/>
            <person name="van de Geest H.C."/>
            <person name="Bonants P.J.M."/>
            <person name="Smith D.S."/>
            <person name="Levesque C.A."/>
            <person name="van der Lee T.A.J."/>
        </authorList>
    </citation>
    <scope>NUCLEOTIDE SEQUENCE [LARGE SCALE GENOMIC DNA]</scope>
    <source>
        <strain evidence="3 4">CBS 675.73</strain>
    </source>
</reference>
<evidence type="ECO:0000313" key="3">
    <source>
        <dbReference type="EMBL" id="TPX74034.1"/>
    </source>
</evidence>
<organism evidence="3 4">
    <name type="scientific">Chytriomyces confervae</name>
    <dbReference type="NCBI Taxonomy" id="246404"/>
    <lineage>
        <taxon>Eukaryota</taxon>
        <taxon>Fungi</taxon>
        <taxon>Fungi incertae sedis</taxon>
        <taxon>Chytridiomycota</taxon>
        <taxon>Chytridiomycota incertae sedis</taxon>
        <taxon>Chytridiomycetes</taxon>
        <taxon>Chytridiales</taxon>
        <taxon>Chytriomycetaceae</taxon>
        <taxon>Chytriomyces</taxon>
    </lineage>
</organism>
<dbReference type="AlphaFoldDB" id="A0A507FCU3"/>
<dbReference type="STRING" id="246404.A0A507FCU3"/>
<dbReference type="InterPro" id="IPR006735">
    <property type="entry name" value="Rtf2"/>
</dbReference>
<evidence type="ECO:0000256" key="2">
    <source>
        <dbReference type="SAM" id="MobiDB-lite"/>
    </source>
</evidence>
<accession>A0A507FCU3</accession>
<protein>
    <submittedName>
        <fullName evidence="3">Uncharacterized protein</fullName>
    </submittedName>
</protein>
<feature type="region of interest" description="Disordered" evidence="2">
    <location>
        <begin position="233"/>
        <end position="271"/>
    </location>
</feature>
<sequence length="327" mass="34820">MGNDGGSIPKRHELVTLKAKAERPDKDSQTEARWQRCALSKEPLREPIVACRLGRLYNKESVIEHLMDRTKFGDGDEIAGHLQSLKDVTVLKLTKNPSYNQSEVDELESGAGGGGSAGAKYICPVSLKDFNGKLRFVYSLVCGCVVAEAAVKQLSADSCLGCGADLKAAVAAGAAVPGAEFSSAASVWVVVNSTVPEEIARMRASVEAIRIARAEALAAKKAAKKAKSAVGATGGKQLDAGKKRKDVDDADGSQQHSKLAKKQAASQMSNARANISIPLPLELEKKTSSAELSKNQSDAIKSLYSKDKDKPKGNYLTMGTFNRYTSY</sequence>
<evidence type="ECO:0000313" key="4">
    <source>
        <dbReference type="Proteomes" id="UP000320333"/>
    </source>
</evidence>
<name>A0A507FCU3_9FUNG</name>
<feature type="region of interest" description="Disordered" evidence="2">
    <location>
        <begin position="1"/>
        <end position="32"/>
    </location>
</feature>
<proteinExistence type="inferred from homology"/>
<comment type="caution">
    <text evidence="3">The sequence shown here is derived from an EMBL/GenBank/DDBJ whole genome shotgun (WGS) entry which is preliminary data.</text>
</comment>
<comment type="similarity">
    <text evidence="1">Belongs to the rtf2 family.</text>
</comment>
<dbReference type="Proteomes" id="UP000320333">
    <property type="component" value="Unassembled WGS sequence"/>
</dbReference>
<dbReference type="CDD" id="cd16653">
    <property type="entry name" value="RING-like_Rtf2"/>
    <property type="match status" value="1"/>
</dbReference>
<dbReference type="EMBL" id="QEAP01000148">
    <property type="protein sequence ID" value="TPX74034.1"/>
    <property type="molecule type" value="Genomic_DNA"/>
</dbReference>
<dbReference type="OrthoDB" id="247013at2759"/>
<dbReference type="PANTHER" id="PTHR12775">
    <property type="entry name" value="PROTEIN C20ORF43 HOMOLOG"/>
    <property type="match status" value="1"/>
</dbReference>
<dbReference type="Pfam" id="PF04641">
    <property type="entry name" value="Rtf2"/>
    <property type="match status" value="1"/>
</dbReference>
<gene>
    <name evidence="3" type="ORF">CcCBS67573_g04697</name>
</gene>
<evidence type="ECO:0000256" key="1">
    <source>
        <dbReference type="ARBA" id="ARBA00009885"/>
    </source>
</evidence>
<feature type="compositionally biased region" description="Basic and acidic residues" evidence="2">
    <location>
        <begin position="10"/>
        <end position="32"/>
    </location>
</feature>
<keyword evidence="4" id="KW-1185">Reference proteome</keyword>